<feature type="domain" description="O-antigen ligase-related" evidence="6">
    <location>
        <begin position="198"/>
        <end position="325"/>
    </location>
</feature>
<comment type="subcellular location">
    <subcellularLocation>
        <location evidence="1">Membrane</location>
        <topology evidence="1">Multi-pass membrane protein</topology>
    </subcellularLocation>
</comment>
<organism evidence="7 8">
    <name type="scientific">Aneurinibacillus thermoaerophilus</name>
    <dbReference type="NCBI Taxonomy" id="143495"/>
    <lineage>
        <taxon>Bacteria</taxon>
        <taxon>Bacillati</taxon>
        <taxon>Bacillota</taxon>
        <taxon>Bacilli</taxon>
        <taxon>Bacillales</taxon>
        <taxon>Paenibacillaceae</taxon>
        <taxon>Aneurinibacillus group</taxon>
        <taxon>Aneurinibacillus</taxon>
    </lineage>
</organism>
<keyword evidence="2 5" id="KW-0812">Transmembrane</keyword>
<keyword evidence="4 5" id="KW-0472">Membrane</keyword>
<evidence type="ECO:0000256" key="3">
    <source>
        <dbReference type="ARBA" id="ARBA00022989"/>
    </source>
</evidence>
<feature type="transmembrane region" description="Helical" evidence="5">
    <location>
        <begin position="234"/>
        <end position="254"/>
    </location>
</feature>
<dbReference type="PANTHER" id="PTHR37422:SF13">
    <property type="entry name" value="LIPOPOLYSACCHARIDE BIOSYNTHESIS PROTEIN PA4999-RELATED"/>
    <property type="match status" value="1"/>
</dbReference>
<evidence type="ECO:0000256" key="5">
    <source>
        <dbReference type="SAM" id="Phobius"/>
    </source>
</evidence>
<evidence type="ECO:0000259" key="6">
    <source>
        <dbReference type="Pfam" id="PF04932"/>
    </source>
</evidence>
<evidence type="ECO:0000256" key="2">
    <source>
        <dbReference type="ARBA" id="ARBA00022692"/>
    </source>
</evidence>
<feature type="transmembrane region" description="Helical" evidence="5">
    <location>
        <begin position="309"/>
        <end position="332"/>
    </location>
</feature>
<dbReference type="Pfam" id="PF04932">
    <property type="entry name" value="Wzy_C"/>
    <property type="match status" value="1"/>
</dbReference>
<feature type="transmembrane region" description="Helical" evidence="5">
    <location>
        <begin position="48"/>
        <end position="68"/>
    </location>
</feature>
<evidence type="ECO:0000256" key="1">
    <source>
        <dbReference type="ARBA" id="ARBA00004141"/>
    </source>
</evidence>
<dbReference type="PANTHER" id="PTHR37422">
    <property type="entry name" value="TEICHURONIC ACID BIOSYNTHESIS PROTEIN TUAE"/>
    <property type="match status" value="1"/>
</dbReference>
<sequence>MMNQTKNETLEWGMILLFLLPPLGMVWMIGIGLYHICNKLLHKQTIEALHPTSFFFLTLFFSSLGACLHLREGLYFFIPAMVLGYFGIYLYVKEGDTARKLKNFSRITVLGGLYIATIGQLQLQKGYVYGGSWWLGMLTGLMPLGLEEKHRLFGSAYNPNFASFLLLLALACLISGILQTIKARKNWIKPVLLYIILLFPITLAINQTGSRVGVAITMLLFFLLVWKLCWQAGGLLMAIASAYLVYTGSFSAIIPRFESIVQSFETRQVIWKNSIQVWNNSPLFGVTPLGFKEAYAVFEKTGIAHAHNIVLGFFCEYGIIGGTSFLLLIITSLHKVVQAFFLSRQHDAKSELFFFVLPVLLLTGVLDHPLISPQTALLAIILLGSWDRYTDHILAPSASFSSTKNLQSD</sequence>
<accession>A0ABX8Y6V1</accession>
<name>A0ABX8Y6V1_ANETH</name>
<dbReference type="GO" id="GO:0016874">
    <property type="term" value="F:ligase activity"/>
    <property type="evidence" value="ECO:0007669"/>
    <property type="project" value="UniProtKB-KW"/>
</dbReference>
<dbReference type="RefSeq" id="WP_220558940.1">
    <property type="nucleotide sequence ID" value="NZ_CP080764.1"/>
</dbReference>
<protein>
    <submittedName>
        <fullName evidence="7">O-antigen ligase family protein</fullName>
    </submittedName>
</protein>
<dbReference type="EMBL" id="CP080764">
    <property type="protein sequence ID" value="QYY41387.1"/>
    <property type="molecule type" value="Genomic_DNA"/>
</dbReference>
<feature type="transmembrane region" description="Helical" evidence="5">
    <location>
        <begin position="158"/>
        <end position="181"/>
    </location>
</feature>
<feature type="transmembrane region" description="Helical" evidence="5">
    <location>
        <begin position="74"/>
        <end position="92"/>
    </location>
</feature>
<feature type="transmembrane region" description="Helical" evidence="5">
    <location>
        <begin position="12"/>
        <end position="36"/>
    </location>
</feature>
<dbReference type="GeneID" id="97141807"/>
<dbReference type="Proteomes" id="UP000826616">
    <property type="component" value="Chromosome"/>
</dbReference>
<proteinExistence type="predicted"/>
<keyword evidence="8" id="KW-1185">Reference proteome</keyword>
<evidence type="ECO:0000313" key="8">
    <source>
        <dbReference type="Proteomes" id="UP000826616"/>
    </source>
</evidence>
<keyword evidence="7" id="KW-0436">Ligase</keyword>
<evidence type="ECO:0000313" key="7">
    <source>
        <dbReference type="EMBL" id="QYY41387.1"/>
    </source>
</evidence>
<keyword evidence="3 5" id="KW-1133">Transmembrane helix</keyword>
<feature type="transmembrane region" description="Helical" evidence="5">
    <location>
        <begin position="212"/>
        <end position="228"/>
    </location>
</feature>
<feature type="transmembrane region" description="Helical" evidence="5">
    <location>
        <begin position="127"/>
        <end position="146"/>
    </location>
</feature>
<dbReference type="InterPro" id="IPR007016">
    <property type="entry name" value="O-antigen_ligase-rel_domated"/>
</dbReference>
<evidence type="ECO:0000256" key="4">
    <source>
        <dbReference type="ARBA" id="ARBA00023136"/>
    </source>
</evidence>
<reference evidence="7 8" key="1">
    <citation type="submission" date="2021-08" db="EMBL/GenBank/DDBJ databases">
        <title>Complete genome sequence of the strain Aneurinibacillus thermoaerophilus CCM 8960.</title>
        <authorList>
            <person name="Musilova J."/>
            <person name="Kourilova X."/>
            <person name="Pernicova I."/>
            <person name="Bezdicek M."/>
            <person name="Lengerova M."/>
            <person name="Obruca S."/>
            <person name="Sedlar K."/>
        </authorList>
    </citation>
    <scope>NUCLEOTIDE SEQUENCE [LARGE SCALE GENOMIC DNA]</scope>
    <source>
        <strain evidence="7 8">CCM 8960</strain>
    </source>
</reference>
<gene>
    <name evidence="7" type="ORF">K3F53_10545</name>
</gene>
<feature type="transmembrane region" description="Helical" evidence="5">
    <location>
        <begin position="352"/>
        <end position="371"/>
    </location>
</feature>
<dbReference type="InterPro" id="IPR051533">
    <property type="entry name" value="WaaL-like"/>
</dbReference>
<feature type="transmembrane region" description="Helical" evidence="5">
    <location>
        <begin position="187"/>
        <end position="205"/>
    </location>
</feature>